<name>A0A9P0MH00_ACAOB</name>
<accession>A0A9P0MH00</accession>
<organism evidence="3 4">
    <name type="scientific">Acanthoscelides obtectus</name>
    <name type="common">Bean weevil</name>
    <name type="synonym">Bruchus obtectus</name>
    <dbReference type="NCBI Taxonomy" id="200917"/>
    <lineage>
        <taxon>Eukaryota</taxon>
        <taxon>Metazoa</taxon>
        <taxon>Ecdysozoa</taxon>
        <taxon>Arthropoda</taxon>
        <taxon>Hexapoda</taxon>
        <taxon>Insecta</taxon>
        <taxon>Pterygota</taxon>
        <taxon>Neoptera</taxon>
        <taxon>Endopterygota</taxon>
        <taxon>Coleoptera</taxon>
        <taxon>Polyphaga</taxon>
        <taxon>Cucujiformia</taxon>
        <taxon>Chrysomeloidea</taxon>
        <taxon>Chrysomelidae</taxon>
        <taxon>Bruchinae</taxon>
        <taxon>Bruchini</taxon>
        <taxon>Acanthoscelides</taxon>
    </lineage>
</organism>
<feature type="transmembrane region" description="Helical" evidence="2">
    <location>
        <begin position="89"/>
        <end position="108"/>
    </location>
</feature>
<comment type="caution">
    <text evidence="3">The sequence shown here is derived from an EMBL/GenBank/DDBJ whole genome shotgun (WGS) entry which is preliminary data.</text>
</comment>
<evidence type="ECO:0000256" key="2">
    <source>
        <dbReference type="SAM" id="Phobius"/>
    </source>
</evidence>
<dbReference type="AlphaFoldDB" id="A0A9P0MH00"/>
<keyword evidence="4" id="KW-1185">Reference proteome</keyword>
<keyword evidence="2" id="KW-1133">Transmembrane helix</keyword>
<reference evidence="3" key="1">
    <citation type="submission" date="2022-03" db="EMBL/GenBank/DDBJ databases">
        <authorList>
            <person name="Sayadi A."/>
        </authorList>
    </citation>
    <scope>NUCLEOTIDE SEQUENCE</scope>
</reference>
<feature type="region of interest" description="Disordered" evidence="1">
    <location>
        <begin position="223"/>
        <end position="254"/>
    </location>
</feature>
<evidence type="ECO:0000313" key="3">
    <source>
        <dbReference type="EMBL" id="CAH2012342.1"/>
    </source>
</evidence>
<dbReference type="Proteomes" id="UP001152888">
    <property type="component" value="Unassembled WGS sequence"/>
</dbReference>
<evidence type="ECO:0000313" key="4">
    <source>
        <dbReference type="Proteomes" id="UP001152888"/>
    </source>
</evidence>
<sequence>MEEHLTVCGLPAREEPVINQNIDTGIFILLRRKCKAWVMLSPNHPKSKVYYKSYAERRKEMTRHMVKYNNFIIHPFSLFMMYWEYFISILEIVSMFIFCVSNAYSWAVMTDNGSFLLRRYVDVFTTIDVILRLFFVGYYDSVMNKSVLRRWAIIKHYSFTLFIPDMLSSVNSHFYALYELDDNETNGTILRWSRLLVLTRRDYLSMVHGNRLHYKRPFSGNLDASDLPLPRHNQKQRKTAERIPSVSDPPSNTQQYQTQILRLFPLQVPKSLL</sequence>
<keyword evidence="2" id="KW-0472">Membrane</keyword>
<dbReference type="EMBL" id="CAKOFQ010008169">
    <property type="protein sequence ID" value="CAH2012342.1"/>
    <property type="molecule type" value="Genomic_DNA"/>
</dbReference>
<evidence type="ECO:0008006" key="5">
    <source>
        <dbReference type="Google" id="ProtNLM"/>
    </source>
</evidence>
<evidence type="ECO:0000256" key="1">
    <source>
        <dbReference type="SAM" id="MobiDB-lite"/>
    </source>
</evidence>
<feature type="transmembrane region" description="Helical" evidence="2">
    <location>
        <begin position="120"/>
        <end position="139"/>
    </location>
</feature>
<keyword evidence="2" id="KW-0812">Transmembrane</keyword>
<protein>
    <recommendedName>
        <fullName evidence="5">Ion transport domain-containing protein</fullName>
    </recommendedName>
</protein>
<proteinExistence type="predicted"/>
<gene>
    <name evidence="3" type="ORF">ACAOBT_LOCUS32784</name>
</gene>
<dbReference type="OrthoDB" id="18853at2759"/>